<evidence type="ECO:0000256" key="5">
    <source>
        <dbReference type="ARBA" id="ARBA00022741"/>
    </source>
</evidence>
<dbReference type="InterPro" id="IPR017998">
    <property type="entry name" value="Chaperone_TCP-1"/>
</dbReference>
<proteinExistence type="inferred from homology"/>
<dbReference type="InterPro" id="IPR027413">
    <property type="entry name" value="GROEL-like_equatorial_sf"/>
</dbReference>
<comment type="subunit">
    <text evidence="12">Homoheptamer arranged in a ring structure. The functional units of these chaperonins consist of heptameric rings of the large subunit Hsp60, which function as a back-to-back double ring. Interacts with 2 heptameric Hsp10 rings to form the symmetrical football complex. Interacts with HRAS. Interacts with ATAD3A. Interacts with ETFBKMT and EEF1AKMT3. Interacts with MFHAS1.</text>
</comment>
<comment type="similarity">
    <text evidence="2">Belongs to the TCP-1 chaperonin family.</text>
</comment>
<sequence>MLQGVDLLANAITATVAPKERTMIIEWSWVRPRVTKDDVTVAKSIGLEDKCKNTGAKLVRDVANNTNEEAGDGTTTAPVLACPMVKKAFKKLKDKAIAAGGAVFGEVALTLNSEDVQPHNTGKIGAVIVTKSDVTLFKGNGDKSCIENSIQEIIEQLDITASEYEKEKLKEWQNFQME</sequence>
<evidence type="ECO:0000256" key="10">
    <source>
        <dbReference type="ARBA" id="ARBA00031799"/>
    </source>
</evidence>
<comment type="similarity">
    <text evidence="1">Belongs to the chaperonin (HSP60) family.</text>
</comment>
<dbReference type="PANTHER" id="PTHR45633">
    <property type="entry name" value="60 KDA HEAT SHOCK PROTEIN, MITOCHONDRIAL"/>
    <property type="match status" value="1"/>
</dbReference>
<evidence type="ECO:0000256" key="4">
    <source>
        <dbReference type="ARBA" id="ARBA00019981"/>
    </source>
</evidence>
<reference evidence="13 14" key="1">
    <citation type="submission" date="2023-05" db="EMBL/GenBank/DDBJ databases">
        <title>B98-5 Cell Line De Novo Hybrid Assembly: An Optical Mapping Approach.</title>
        <authorList>
            <person name="Kananen K."/>
            <person name="Auerbach J.A."/>
            <person name="Kautto E."/>
            <person name="Blachly J.S."/>
        </authorList>
    </citation>
    <scope>NUCLEOTIDE SEQUENCE [LARGE SCALE GENOMIC DNA]</scope>
    <source>
        <strain evidence="13">B95-8</strain>
        <tissue evidence="13">Cell line</tissue>
    </source>
</reference>
<dbReference type="Proteomes" id="UP001266305">
    <property type="component" value="Unassembled WGS sequence"/>
</dbReference>
<keyword evidence="6" id="KW-0067">ATP-binding</keyword>
<evidence type="ECO:0000313" key="13">
    <source>
        <dbReference type="EMBL" id="KAK2118127.1"/>
    </source>
</evidence>
<organism evidence="13 14">
    <name type="scientific">Saguinus oedipus</name>
    <name type="common">Cotton-top tamarin</name>
    <name type="synonym">Oedipomidas oedipus</name>
    <dbReference type="NCBI Taxonomy" id="9490"/>
    <lineage>
        <taxon>Eukaryota</taxon>
        <taxon>Metazoa</taxon>
        <taxon>Chordata</taxon>
        <taxon>Craniata</taxon>
        <taxon>Vertebrata</taxon>
        <taxon>Euteleostomi</taxon>
        <taxon>Mammalia</taxon>
        <taxon>Eutheria</taxon>
        <taxon>Euarchontoglires</taxon>
        <taxon>Primates</taxon>
        <taxon>Haplorrhini</taxon>
        <taxon>Platyrrhini</taxon>
        <taxon>Cebidae</taxon>
        <taxon>Callitrichinae</taxon>
        <taxon>Saguinus</taxon>
    </lineage>
</organism>
<protein>
    <recommendedName>
        <fullName evidence="4">60 kDa heat shock protein, mitochondrial</fullName>
        <ecNumber evidence="3">5.6.1.7</ecNumber>
    </recommendedName>
    <alternativeName>
        <fullName evidence="8">60 kDa chaperonin</fullName>
    </alternativeName>
    <alternativeName>
        <fullName evidence="10">Chaperonin 60</fullName>
    </alternativeName>
    <alternativeName>
        <fullName evidence="9">Heat shock protein 60</fullName>
    </alternativeName>
</protein>
<dbReference type="Gene3D" id="3.50.7.10">
    <property type="entry name" value="GroEL"/>
    <property type="match status" value="1"/>
</dbReference>
<evidence type="ECO:0000256" key="8">
    <source>
        <dbReference type="ARBA" id="ARBA00029756"/>
    </source>
</evidence>
<dbReference type="SUPFAM" id="SSF52029">
    <property type="entry name" value="GroEL apical domain-like"/>
    <property type="match status" value="1"/>
</dbReference>
<keyword evidence="5" id="KW-0547">Nucleotide-binding</keyword>
<dbReference type="SUPFAM" id="SSF48592">
    <property type="entry name" value="GroEL equatorial domain-like"/>
    <property type="match status" value="1"/>
</dbReference>
<evidence type="ECO:0000256" key="9">
    <source>
        <dbReference type="ARBA" id="ARBA00030005"/>
    </source>
</evidence>
<dbReference type="PRINTS" id="PR00304">
    <property type="entry name" value="TCOMPLEXTCP1"/>
</dbReference>
<evidence type="ECO:0000256" key="1">
    <source>
        <dbReference type="ARBA" id="ARBA00006607"/>
    </source>
</evidence>
<evidence type="ECO:0000256" key="11">
    <source>
        <dbReference type="ARBA" id="ARBA00037436"/>
    </source>
</evidence>
<evidence type="ECO:0000313" key="14">
    <source>
        <dbReference type="Proteomes" id="UP001266305"/>
    </source>
</evidence>
<evidence type="ECO:0000256" key="12">
    <source>
        <dbReference type="ARBA" id="ARBA00046475"/>
    </source>
</evidence>
<comment type="function">
    <text evidence="11">Chaperonin implicated in mitochondrial protein import and macromolecular assembly. Together with Hsp10, facilitates the correct folding of imported proteins. May also prevent misfolding and promote the refolding and proper assembly of unfolded polypeptides generated under stress conditions in the mitochondrial matrix. The functional units of these chaperonins consist of heptameric rings of the large subunit Hsp60, which function as a back-to-back double ring. In a cyclic reaction, Hsp60 ring complexes bind one unfolded substrate protein per ring, followed by the binding of ATP and association with 2 heptameric rings of the co-chaperonin Hsp10. This leads to sequestration of the substrate protein in the inner cavity of Hsp60 where, for a certain period of time, it can fold undisturbed by other cell components. Synchronous hydrolysis of ATP in all Hsp60 subunits results in the dissociation of the chaperonin rings and the release of ADP and the folded substrate protein.</text>
</comment>
<keyword evidence="14" id="KW-1185">Reference proteome</keyword>
<evidence type="ECO:0000256" key="3">
    <source>
        <dbReference type="ARBA" id="ARBA00012198"/>
    </source>
</evidence>
<name>A0ABQ9W926_SAGOE</name>
<dbReference type="EMBL" id="JASSZA010000002">
    <property type="protein sequence ID" value="KAK2118127.1"/>
    <property type="molecule type" value="Genomic_DNA"/>
</dbReference>
<dbReference type="InterPro" id="IPR001844">
    <property type="entry name" value="Cpn60/GroEL"/>
</dbReference>
<dbReference type="EC" id="5.6.1.7" evidence="3"/>
<dbReference type="InterPro" id="IPR027409">
    <property type="entry name" value="GroEL-like_apical_dom_sf"/>
</dbReference>
<dbReference type="Gene3D" id="1.10.560.10">
    <property type="entry name" value="GroEL-like equatorial domain"/>
    <property type="match status" value="1"/>
</dbReference>
<gene>
    <name evidence="13" type="ORF">P7K49_005014</name>
</gene>
<comment type="caution">
    <text evidence="13">The sequence shown here is derived from an EMBL/GenBank/DDBJ whole genome shotgun (WGS) entry which is preliminary data.</text>
</comment>
<dbReference type="InterPro" id="IPR002423">
    <property type="entry name" value="Cpn60/GroEL/TCP-1"/>
</dbReference>
<evidence type="ECO:0000256" key="6">
    <source>
        <dbReference type="ARBA" id="ARBA00022840"/>
    </source>
</evidence>
<dbReference type="Pfam" id="PF00118">
    <property type="entry name" value="Cpn60_TCP1"/>
    <property type="match status" value="1"/>
</dbReference>
<evidence type="ECO:0000256" key="7">
    <source>
        <dbReference type="ARBA" id="ARBA00023186"/>
    </source>
</evidence>
<keyword evidence="7" id="KW-0143">Chaperone</keyword>
<evidence type="ECO:0000256" key="2">
    <source>
        <dbReference type="ARBA" id="ARBA00008020"/>
    </source>
</evidence>
<accession>A0ABQ9W926</accession>